<dbReference type="RefSeq" id="WP_390224405.1">
    <property type="nucleotide sequence ID" value="NZ_JBHTAA010000005.1"/>
</dbReference>
<evidence type="ECO:0000313" key="3">
    <source>
        <dbReference type="Proteomes" id="UP001596481"/>
    </source>
</evidence>
<reference evidence="2 3" key="1">
    <citation type="journal article" date="2019" name="Int. J. Syst. Evol. Microbiol.">
        <title>The Global Catalogue of Microorganisms (GCM) 10K type strain sequencing project: providing services to taxonomists for standard genome sequencing and annotation.</title>
        <authorList>
            <consortium name="The Broad Institute Genomics Platform"/>
            <consortium name="The Broad Institute Genome Sequencing Center for Infectious Disease"/>
            <person name="Wu L."/>
            <person name="Ma J."/>
        </authorList>
    </citation>
    <scope>NUCLEOTIDE SEQUENCE [LARGE SCALE GENOMIC DNA]</scope>
    <source>
        <strain evidence="2 3">DSM 29988</strain>
    </source>
</reference>
<name>A0ABD5ZHD4_9EURY</name>
<dbReference type="Proteomes" id="UP001596481">
    <property type="component" value="Unassembled WGS sequence"/>
</dbReference>
<dbReference type="EMBL" id="JBHTAA010000005">
    <property type="protein sequence ID" value="MFC7204584.1"/>
    <property type="molecule type" value="Genomic_DNA"/>
</dbReference>
<dbReference type="AlphaFoldDB" id="A0ABD5ZHD4"/>
<feature type="region of interest" description="Disordered" evidence="1">
    <location>
        <begin position="16"/>
        <end position="46"/>
    </location>
</feature>
<accession>A0ABD5ZHD4</accession>
<feature type="compositionally biased region" description="Low complexity" evidence="1">
    <location>
        <begin position="23"/>
        <end position="46"/>
    </location>
</feature>
<gene>
    <name evidence="2" type="ORF">ACFQJC_13755</name>
</gene>
<sequence length="166" mass="17616">MKRRTLLVAVGASLPLAGCTSDSSPETETSPTTTTTSTPTETPSEPMLVEASLTPEEADQCNASETTVVFSESKIDVIGCVVGRNGCSGLRLASARYDEDDDSTRLVVETVENREEGEECTEALEPLGYRVALTYEYGVPGEIVVVHDDANGRRTVVEATPAGQSN</sequence>
<protein>
    <recommendedName>
        <fullName evidence="4">Lipoprotein</fullName>
    </recommendedName>
</protein>
<comment type="caution">
    <text evidence="2">The sequence shown here is derived from an EMBL/GenBank/DDBJ whole genome shotgun (WGS) entry which is preliminary data.</text>
</comment>
<keyword evidence="3" id="KW-1185">Reference proteome</keyword>
<evidence type="ECO:0000256" key="1">
    <source>
        <dbReference type="SAM" id="MobiDB-lite"/>
    </source>
</evidence>
<evidence type="ECO:0008006" key="4">
    <source>
        <dbReference type="Google" id="ProtNLM"/>
    </source>
</evidence>
<organism evidence="2 3">
    <name type="scientific">Haloferax namakaokahaiae</name>
    <dbReference type="NCBI Taxonomy" id="1748331"/>
    <lineage>
        <taxon>Archaea</taxon>
        <taxon>Methanobacteriati</taxon>
        <taxon>Methanobacteriota</taxon>
        <taxon>Stenosarchaea group</taxon>
        <taxon>Halobacteria</taxon>
        <taxon>Halobacteriales</taxon>
        <taxon>Haloferacaceae</taxon>
        <taxon>Haloferax</taxon>
    </lineage>
</organism>
<evidence type="ECO:0000313" key="2">
    <source>
        <dbReference type="EMBL" id="MFC7204584.1"/>
    </source>
</evidence>
<proteinExistence type="predicted"/>